<dbReference type="PANTHER" id="PTHR12147:SF26">
    <property type="entry name" value="PEPTIDASE M28 DOMAIN-CONTAINING PROTEIN"/>
    <property type="match status" value="1"/>
</dbReference>
<dbReference type="SUPFAM" id="SSF53187">
    <property type="entry name" value="Zn-dependent exopeptidases"/>
    <property type="match status" value="1"/>
</dbReference>
<dbReference type="Proteomes" id="UP001403094">
    <property type="component" value="Unassembled WGS sequence"/>
</dbReference>
<dbReference type="InterPro" id="IPR045175">
    <property type="entry name" value="M28_fam"/>
</dbReference>
<organism evidence="3 4">
    <name type="scientific">Streptomyces cheonanensis</name>
    <dbReference type="NCBI Taxonomy" id="312720"/>
    <lineage>
        <taxon>Bacteria</taxon>
        <taxon>Bacillati</taxon>
        <taxon>Actinomycetota</taxon>
        <taxon>Actinomycetes</taxon>
        <taxon>Kitasatosporales</taxon>
        <taxon>Streptomycetaceae</taxon>
        <taxon>Streptomyces</taxon>
    </lineage>
</organism>
<evidence type="ECO:0000313" key="3">
    <source>
        <dbReference type="EMBL" id="GAA2043974.1"/>
    </source>
</evidence>
<evidence type="ECO:0000259" key="2">
    <source>
        <dbReference type="Pfam" id="PF04389"/>
    </source>
</evidence>
<dbReference type="InterPro" id="IPR003137">
    <property type="entry name" value="PA_domain"/>
</dbReference>
<accession>A0ABP5GCK0</accession>
<keyword evidence="4" id="KW-1185">Reference proteome</keyword>
<sequence length="452" mass="46969">MCAGIPFLLLTQSLSQPAQQSETPTLSLVRVGDHLEEFQRIALAHHGHRASGTAGHAASLSYVEKELSAAGYLLRRQEFSFLYTETVEERMTLSDGRSPVVTAFGYAPSTPEAGLNAAFLPLDATGCDAADWAGVPAEGRTVVLPAEGCAAAEKERAAADAGAAALLLAGPGPDAPHGWLTDPEAARIPVGGIGADTAADLAAEAAAGRTGQLWLRALTEPRTTENLIATTPSGDPGRTVVAGAHLDSVPDGPGINDNGVAAAVLLEAALDAAPRAADPGRARLRFAFWAAEEFGLLGSAHYLDTLSAPEREATALYLNLEMIGSPNHGLYVLDPGPGDPPSADIAGRLTAAFAGLGETARPFPPDGRSDFAPFLDAGIPTGGLYGGSYEPKTEEQAELWGGTPGVPHDPCYHQPCDDSTGWSRTAAALHGEAFHRVLEHYARHPLAPKDRP</sequence>
<dbReference type="EMBL" id="BAAANQ010000001">
    <property type="protein sequence ID" value="GAA2043974.1"/>
    <property type="molecule type" value="Genomic_DNA"/>
</dbReference>
<feature type="domain" description="PA" evidence="1">
    <location>
        <begin position="123"/>
        <end position="201"/>
    </location>
</feature>
<dbReference type="Pfam" id="PF04389">
    <property type="entry name" value="Peptidase_M28"/>
    <property type="match status" value="1"/>
</dbReference>
<comment type="caution">
    <text evidence="3">The sequence shown here is derived from an EMBL/GenBank/DDBJ whole genome shotgun (WGS) entry which is preliminary data.</text>
</comment>
<name>A0ABP5GCK0_9ACTN</name>
<dbReference type="InterPro" id="IPR007484">
    <property type="entry name" value="Peptidase_M28"/>
</dbReference>
<gene>
    <name evidence="3" type="ORF">GCM10009757_09160</name>
</gene>
<dbReference type="Gene3D" id="3.40.630.10">
    <property type="entry name" value="Zn peptidases"/>
    <property type="match status" value="1"/>
</dbReference>
<protein>
    <submittedName>
        <fullName evidence="3">M28 family metallopeptidase</fullName>
    </submittedName>
</protein>
<proteinExistence type="predicted"/>
<dbReference type="PANTHER" id="PTHR12147">
    <property type="entry name" value="METALLOPEPTIDASE M28 FAMILY MEMBER"/>
    <property type="match status" value="1"/>
</dbReference>
<evidence type="ECO:0000259" key="1">
    <source>
        <dbReference type="Pfam" id="PF02225"/>
    </source>
</evidence>
<feature type="domain" description="Peptidase M28" evidence="2">
    <location>
        <begin position="226"/>
        <end position="435"/>
    </location>
</feature>
<dbReference type="Gene3D" id="3.50.30.30">
    <property type="match status" value="1"/>
</dbReference>
<reference evidence="4" key="1">
    <citation type="journal article" date="2019" name="Int. J. Syst. Evol. Microbiol.">
        <title>The Global Catalogue of Microorganisms (GCM) 10K type strain sequencing project: providing services to taxonomists for standard genome sequencing and annotation.</title>
        <authorList>
            <consortium name="The Broad Institute Genomics Platform"/>
            <consortium name="The Broad Institute Genome Sequencing Center for Infectious Disease"/>
            <person name="Wu L."/>
            <person name="Ma J."/>
        </authorList>
    </citation>
    <scope>NUCLEOTIDE SEQUENCE [LARGE SCALE GENOMIC DNA]</scope>
    <source>
        <strain evidence="4">JCM 14549</strain>
    </source>
</reference>
<dbReference type="Pfam" id="PF02225">
    <property type="entry name" value="PA"/>
    <property type="match status" value="1"/>
</dbReference>
<evidence type="ECO:0000313" key="4">
    <source>
        <dbReference type="Proteomes" id="UP001403094"/>
    </source>
</evidence>